<dbReference type="Gene3D" id="3.90.105.10">
    <property type="entry name" value="Molybdopterin biosynthesis moea protein, domain 2"/>
    <property type="match status" value="1"/>
</dbReference>
<sequence>MLTNILLEEARELLVNNIIALPGRSISPETALGRVCCQDIHALHDLPPFLQSAVDGYAVSTGNGADDKHYLLKESLRPGDYPGFSLKPGQAAGVVTGGPVPSGARAVIAQEFTELKGGYVTCLSKVNQGDNLKQPGEDFHSGDIMAKRGTILSPGLIGALAAYGVSQIKVFQRPKVAVLSLGREIVPYHQVPAPGQTRDSNGIFLAALVEQDGAEVTAVETVGDMEPVQVKYRLEKLLRQADVVLTTGGAASGVCDQALNAIRLTGARPLFWGIKIKPGSHSGAAVLKSKLIIALSGNPAACATGYHLLATPSLRALQGLNPEPVRLVAVCKNTLLKKGGPRRFVRGNAFWHQNKWQVSFGPGQKSSMLRSLINYNALIDLPAGHPPVEERQEVSIILLPSCNPWDY</sequence>
<keyword evidence="12" id="KW-1185">Reference proteome</keyword>
<feature type="domain" description="MoaB/Mog" evidence="10">
    <location>
        <begin position="177"/>
        <end position="316"/>
    </location>
</feature>
<dbReference type="InterPro" id="IPR036135">
    <property type="entry name" value="MoeA_linker/N_sf"/>
</dbReference>
<proteinExistence type="inferred from homology"/>
<evidence type="ECO:0000313" key="11">
    <source>
        <dbReference type="EMBL" id="SFG29736.1"/>
    </source>
</evidence>
<evidence type="ECO:0000256" key="6">
    <source>
        <dbReference type="ARBA" id="ARBA00022505"/>
    </source>
</evidence>
<evidence type="ECO:0000256" key="3">
    <source>
        <dbReference type="ARBA" id="ARBA00010763"/>
    </source>
</evidence>
<dbReference type="Gene3D" id="2.40.340.10">
    <property type="entry name" value="MoeA, C-terminal, domain IV"/>
    <property type="match status" value="1"/>
</dbReference>
<dbReference type="SUPFAM" id="SSF53218">
    <property type="entry name" value="Molybdenum cofactor biosynthesis proteins"/>
    <property type="match status" value="1"/>
</dbReference>
<dbReference type="Gene3D" id="2.170.190.11">
    <property type="entry name" value="Molybdopterin biosynthesis moea protein, domain 3"/>
    <property type="match status" value="1"/>
</dbReference>
<evidence type="ECO:0000256" key="2">
    <source>
        <dbReference type="ARBA" id="ARBA00005046"/>
    </source>
</evidence>
<comment type="catalytic activity">
    <reaction evidence="8">
        <text>adenylyl-molybdopterin + molybdate = Mo-molybdopterin + AMP + H(+)</text>
        <dbReference type="Rhea" id="RHEA:35047"/>
        <dbReference type="ChEBI" id="CHEBI:15378"/>
        <dbReference type="ChEBI" id="CHEBI:36264"/>
        <dbReference type="ChEBI" id="CHEBI:62727"/>
        <dbReference type="ChEBI" id="CHEBI:71302"/>
        <dbReference type="ChEBI" id="CHEBI:456215"/>
        <dbReference type="EC" id="2.10.1.1"/>
    </reaction>
</comment>
<gene>
    <name evidence="11" type="ORF">SAMN05660649_01317</name>
</gene>
<evidence type="ECO:0000256" key="4">
    <source>
        <dbReference type="ARBA" id="ARBA00013269"/>
    </source>
</evidence>
<organism evidence="11 12">
    <name type="scientific">Desulfotruncus arcticus DSM 17038</name>
    <dbReference type="NCBI Taxonomy" id="1121424"/>
    <lineage>
        <taxon>Bacteria</taxon>
        <taxon>Bacillati</taxon>
        <taxon>Bacillota</taxon>
        <taxon>Clostridia</taxon>
        <taxon>Eubacteriales</taxon>
        <taxon>Desulfallaceae</taxon>
        <taxon>Desulfotruncus</taxon>
    </lineage>
</organism>
<keyword evidence="9" id="KW-0479">Metal-binding</keyword>
<dbReference type="Proteomes" id="UP000199337">
    <property type="component" value="Unassembled WGS sequence"/>
</dbReference>
<keyword evidence="9" id="KW-0460">Magnesium</keyword>
<accession>A0A1I2QVS1</accession>
<dbReference type="InterPro" id="IPR038987">
    <property type="entry name" value="MoeA-like"/>
</dbReference>
<comment type="similarity">
    <text evidence="3 9">Belongs to the MoeA family.</text>
</comment>
<comment type="pathway">
    <text evidence="2 9">Cofactor biosynthesis; molybdopterin biosynthesis.</text>
</comment>
<dbReference type="SUPFAM" id="SSF63867">
    <property type="entry name" value="MoeA C-terminal domain-like"/>
    <property type="match status" value="1"/>
</dbReference>
<dbReference type="EMBL" id="FOOX01000003">
    <property type="protein sequence ID" value="SFG29736.1"/>
    <property type="molecule type" value="Genomic_DNA"/>
</dbReference>
<dbReference type="Pfam" id="PF00994">
    <property type="entry name" value="MoCF_biosynth"/>
    <property type="match status" value="1"/>
</dbReference>
<dbReference type="InterPro" id="IPR005111">
    <property type="entry name" value="MoeA_C_domain_IV"/>
</dbReference>
<dbReference type="InterPro" id="IPR001453">
    <property type="entry name" value="MoaB/Mog_dom"/>
</dbReference>
<dbReference type="RefSeq" id="WP_092469864.1">
    <property type="nucleotide sequence ID" value="NZ_FOOX01000003.1"/>
</dbReference>
<dbReference type="EC" id="2.10.1.1" evidence="4 9"/>
<name>A0A1I2QVS1_9FIRM</name>
<dbReference type="Gene3D" id="3.40.980.10">
    <property type="entry name" value="MoaB/Mog-like domain"/>
    <property type="match status" value="1"/>
</dbReference>
<dbReference type="SUPFAM" id="SSF63882">
    <property type="entry name" value="MoeA N-terminal region -like"/>
    <property type="match status" value="1"/>
</dbReference>
<evidence type="ECO:0000259" key="10">
    <source>
        <dbReference type="SMART" id="SM00852"/>
    </source>
</evidence>
<dbReference type="Pfam" id="PF03453">
    <property type="entry name" value="MoeA_N"/>
    <property type="match status" value="1"/>
</dbReference>
<keyword evidence="7 9" id="KW-0501">Molybdenum cofactor biosynthesis</keyword>
<dbReference type="Pfam" id="PF03454">
    <property type="entry name" value="MoeA_C"/>
    <property type="match status" value="1"/>
</dbReference>
<evidence type="ECO:0000256" key="5">
    <source>
        <dbReference type="ARBA" id="ARBA00021108"/>
    </source>
</evidence>
<evidence type="ECO:0000313" key="12">
    <source>
        <dbReference type="Proteomes" id="UP000199337"/>
    </source>
</evidence>
<dbReference type="AlphaFoldDB" id="A0A1I2QVS1"/>
<dbReference type="STRING" id="341036.SAMN05660649_01317"/>
<comment type="function">
    <text evidence="1 9">Catalyzes the insertion of molybdate into adenylated molybdopterin with the concomitant release of AMP.</text>
</comment>
<dbReference type="GO" id="GO:0046872">
    <property type="term" value="F:metal ion binding"/>
    <property type="evidence" value="ECO:0007669"/>
    <property type="project" value="UniProtKB-UniRule"/>
</dbReference>
<dbReference type="InterPro" id="IPR005110">
    <property type="entry name" value="MoeA_linker/N"/>
</dbReference>
<dbReference type="InterPro" id="IPR036688">
    <property type="entry name" value="MoeA_C_domain_IV_sf"/>
</dbReference>
<dbReference type="GO" id="GO:0006777">
    <property type="term" value="P:Mo-molybdopterin cofactor biosynthetic process"/>
    <property type="evidence" value="ECO:0007669"/>
    <property type="project" value="UniProtKB-UniRule"/>
</dbReference>
<keyword evidence="6 9" id="KW-0500">Molybdenum</keyword>
<evidence type="ECO:0000256" key="7">
    <source>
        <dbReference type="ARBA" id="ARBA00023150"/>
    </source>
</evidence>
<reference evidence="12" key="1">
    <citation type="submission" date="2016-10" db="EMBL/GenBank/DDBJ databases">
        <authorList>
            <person name="Varghese N."/>
            <person name="Submissions S."/>
        </authorList>
    </citation>
    <scope>NUCLEOTIDE SEQUENCE [LARGE SCALE GENOMIC DNA]</scope>
    <source>
        <strain evidence="12">DSM 17038</strain>
    </source>
</reference>
<dbReference type="CDD" id="cd00887">
    <property type="entry name" value="MoeA"/>
    <property type="match status" value="1"/>
</dbReference>
<dbReference type="SMART" id="SM00852">
    <property type="entry name" value="MoCF_biosynth"/>
    <property type="match status" value="1"/>
</dbReference>
<dbReference type="UniPathway" id="UPA00344"/>
<dbReference type="GO" id="GO:0005829">
    <property type="term" value="C:cytosol"/>
    <property type="evidence" value="ECO:0007669"/>
    <property type="project" value="TreeGrafter"/>
</dbReference>
<keyword evidence="9 11" id="KW-0808">Transferase</keyword>
<dbReference type="PANTHER" id="PTHR10192:SF5">
    <property type="entry name" value="GEPHYRIN"/>
    <property type="match status" value="1"/>
</dbReference>
<evidence type="ECO:0000256" key="9">
    <source>
        <dbReference type="RuleBase" id="RU365090"/>
    </source>
</evidence>
<dbReference type="PANTHER" id="PTHR10192">
    <property type="entry name" value="MOLYBDOPTERIN BIOSYNTHESIS PROTEIN"/>
    <property type="match status" value="1"/>
</dbReference>
<dbReference type="InterPro" id="IPR036425">
    <property type="entry name" value="MoaB/Mog-like_dom_sf"/>
</dbReference>
<evidence type="ECO:0000256" key="1">
    <source>
        <dbReference type="ARBA" id="ARBA00002901"/>
    </source>
</evidence>
<protein>
    <recommendedName>
        <fullName evidence="5 9">Molybdopterin molybdenumtransferase</fullName>
        <ecNumber evidence="4 9">2.10.1.1</ecNumber>
    </recommendedName>
</protein>
<comment type="cofactor">
    <cofactor evidence="9">
        <name>Mg(2+)</name>
        <dbReference type="ChEBI" id="CHEBI:18420"/>
    </cofactor>
</comment>
<evidence type="ECO:0000256" key="8">
    <source>
        <dbReference type="ARBA" id="ARBA00047317"/>
    </source>
</evidence>
<dbReference type="OrthoDB" id="9804758at2"/>
<dbReference type="GO" id="GO:0061599">
    <property type="term" value="F:molybdopterin molybdotransferase activity"/>
    <property type="evidence" value="ECO:0007669"/>
    <property type="project" value="UniProtKB-UniRule"/>
</dbReference>